<dbReference type="PANTHER" id="PTHR30055:SF234">
    <property type="entry name" value="HTH-TYPE TRANSCRIPTIONAL REGULATOR BETI"/>
    <property type="match status" value="1"/>
</dbReference>
<dbReference type="PRINTS" id="PR00455">
    <property type="entry name" value="HTHTETR"/>
</dbReference>
<evidence type="ECO:0000259" key="6">
    <source>
        <dbReference type="PROSITE" id="PS50977"/>
    </source>
</evidence>
<dbReference type="PROSITE" id="PS50977">
    <property type="entry name" value="HTH_TETR_2"/>
    <property type="match status" value="1"/>
</dbReference>
<sequence length="213" mass="22942">MAKVSFKEQVLRAREDAIVASVNRLLAEKGYDIMTVDEVAADVGIAKASLYKHFSSKEELAGAAMVRVLQRAQAFMETLPADAPAVDQLKAVARWTMQVQLAGEMPSLPAQNSALRSSLMANKPYLDRLMDVSDQLGEWIVAAQQAGDLNPALPSEVVLYTLFARACDPVLGLLKVSGQHSDERIIEMLMSTCFDGLAGRTPAAQTSSTKSGS</sequence>
<dbReference type="Gene3D" id="1.10.357.10">
    <property type="entry name" value="Tetracycline Repressor, domain 2"/>
    <property type="match status" value="1"/>
</dbReference>
<dbReference type="PANTHER" id="PTHR30055">
    <property type="entry name" value="HTH-TYPE TRANSCRIPTIONAL REGULATOR RUTR"/>
    <property type="match status" value="1"/>
</dbReference>
<evidence type="ECO:0000256" key="3">
    <source>
        <dbReference type="ARBA" id="ARBA00023125"/>
    </source>
</evidence>
<dbReference type="Pfam" id="PF00440">
    <property type="entry name" value="TetR_N"/>
    <property type="match status" value="1"/>
</dbReference>
<dbReference type="InterPro" id="IPR009057">
    <property type="entry name" value="Homeodomain-like_sf"/>
</dbReference>
<dbReference type="InterPro" id="IPR023772">
    <property type="entry name" value="DNA-bd_HTH_TetR-type_CS"/>
</dbReference>
<keyword evidence="1" id="KW-0678">Repressor</keyword>
<evidence type="ECO:0000256" key="1">
    <source>
        <dbReference type="ARBA" id="ARBA00022491"/>
    </source>
</evidence>
<keyword evidence="4" id="KW-0804">Transcription</keyword>
<dbReference type="SUPFAM" id="SSF46689">
    <property type="entry name" value="Homeodomain-like"/>
    <property type="match status" value="1"/>
</dbReference>
<dbReference type="RefSeq" id="WP_316700993.1">
    <property type="nucleotide sequence ID" value="NZ_CP136336.1"/>
</dbReference>
<dbReference type="PROSITE" id="PS01081">
    <property type="entry name" value="HTH_TETR_1"/>
    <property type="match status" value="1"/>
</dbReference>
<dbReference type="Proteomes" id="UP001303946">
    <property type="component" value="Chromosome"/>
</dbReference>
<dbReference type="InterPro" id="IPR050109">
    <property type="entry name" value="HTH-type_TetR-like_transc_reg"/>
</dbReference>
<dbReference type="InterPro" id="IPR001647">
    <property type="entry name" value="HTH_TetR"/>
</dbReference>
<keyword evidence="8" id="KW-1185">Reference proteome</keyword>
<evidence type="ECO:0000256" key="5">
    <source>
        <dbReference type="PROSITE-ProRule" id="PRU00335"/>
    </source>
</evidence>
<evidence type="ECO:0000256" key="2">
    <source>
        <dbReference type="ARBA" id="ARBA00023015"/>
    </source>
</evidence>
<gene>
    <name evidence="7" type="ORF">RXV79_25700</name>
</gene>
<dbReference type="Gene3D" id="1.10.10.60">
    <property type="entry name" value="Homeodomain-like"/>
    <property type="match status" value="1"/>
</dbReference>
<reference evidence="7 8" key="1">
    <citation type="submission" date="2023-10" db="EMBL/GenBank/DDBJ databases">
        <title>Bacteria for the degradation of biodegradable plastic PBAT(Polybutylene adipate terephthalate).</title>
        <authorList>
            <person name="Weon H.-Y."/>
            <person name="Yeon J."/>
        </authorList>
    </citation>
    <scope>NUCLEOTIDE SEQUENCE [LARGE SCALE GENOMIC DNA]</scope>
    <source>
        <strain evidence="7 8">SBD 7-3</strain>
    </source>
</reference>
<protein>
    <submittedName>
        <fullName evidence="7">TetR/AcrR family transcriptional regulator</fullName>
    </submittedName>
</protein>
<keyword evidence="2" id="KW-0805">Transcription regulation</keyword>
<accession>A0ABZ0CTH8</accession>
<feature type="DNA-binding region" description="H-T-H motif" evidence="5">
    <location>
        <begin position="35"/>
        <end position="54"/>
    </location>
</feature>
<keyword evidence="3 5" id="KW-0238">DNA-binding</keyword>
<organism evidence="7 8">
    <name type="scientific">Piscinibacter gummiphilus</name>
    <dbReference type="NCBI Taxonomy" id="946333"/>
    <lineage>
        <taxon>Bacteria</taxon>
        <taxon>Pseudomonadati</taxon>
        <taxon>Pseudomonadota</taxon>
        <taxon>Betaproteobacteria</taxon>
        <taxon>Burkholderiales</taxon>
        <taxon>Sphaerotilaceae</taxon>
        <taxon>Piscinibacter</taxon>
    </lineage>
</organism>
<evidence type="ECO:0000313" key="8">
    <source>
        <dbReference type="Proteomes" id="UP001303946"/>
    </source>
</evidence>
<feature type="domain" description="HTH tetR-type" evidence="6">
    <location>
        <begin position="12"/>
        <end position="72"/>
    </location>
</feature>
<dbReference type="EMBL" id="CP136336">
    <property type="protein sequence ID" value="WOB08281.1"/>
    <property type="molecule type" value="Genomic_DNA"/>
</dbReference>
<name>A0ABZ0CTH8_9BURK</name>
<evidence type="ECO:0000256" key="4">
    <source>
        <dbReference type="ARBA" id="ARBA00023163"/>
    </source>
</evidence>
<proteinExistence type="predicted"/>
<evidence type="ECO:0000313" key="7">
    <source>
        <dbReference type="EMBL" id="WOB08281.1"/>
    </source>
</evidence>